<sequence length="246" mass="27142">MAFRSFTLSSKFLRHSKFLSFRSLSTETETPQHLFERELYQDNKVVRLVLNAPKTRNSLSLALIESLFKELQEIDSIEKIRAVILAGKGPAFSAGHDLKELTTGKGSEYHKEVFNKCTQLLTFIQRMQLPVIAEIDGVAAAAGCQLISSCDVVVASPTSTFSVPGQRVGLFCSTPGVALVRQVPKKIALDMLLTGRSITAEEALRAGLVSRISKEGEEPRIEALKVAEEICKYSRNVTAHSGIFWK</sequence>
<evidence type="ECO:0000313" key="6">
    <source>
        <dbReference type="WBParaSite" id="PDA_v2.g14265.t1"/>
    </source>
</evidence>
<dbReference type="WBParaSite" id="PDA_v2.g14265.t1">
    <property type="protein sequence ID" value="PDA_v2.g14265.t1"/>
    <property type="gene ID" value="PDA_v2.g14265"/>
</dbReference>
<accession>A0A914P894</accession>
<dbReference type="GO" id="GO:0016836">
    <property type="term" value="F:hydro-lyase activity"/>
    <property type="evidence" value="ECO:0007669"/>
    <property type="project" value="TreeGrafter"/>
</dbReference>
<dbReference type="Proteomes" id="UP000887578">
    <property type="component" value="Unplaced"/>
</dbReference>
<dbReference type="InterPro" id="IPR001753">
    <property type="entry name" value="Enoyl-CoA_hydra/iso"/>
</dbReference>
<keyword evidence="2" id="KW-0809">Transit peptide</keyword>
<dbReference type="SUPFAM" id="SSF52096">
    <property type="entry name" value="ClpP/crotonase"/>
    <property type="match status" value="1"/>
</dbReference>
<keyword evidence="3" id="KW-0443">Lipid metabolism</keyword>
<protein>
    <submittedName>
        <fullName evidence="6">Uncharacterized protein</fullName>
    </submittedName>
</protein>
<dbReference type="Gene3D" id="3.90.226.10">
    <property type="entry name" value="2-enoyl-CoA Hydratase, Chain A, domain 1"/>
    <property type="match status" value="1"/>
</dbReference>
<name>A0A914P894_9BILA</name>
<dbReference type="PANTHER" id="PTHR43602:SF1">
    <property type="entry name" value="ENOYL-COA HYDRATASE DOMAIN-CONTAINING PROTEIN 3, MITOCHONDRIAL"/>
    <property type="match status" value="1"/>
</dbReference>
<dbReference type="GO" id="GO:0006631">
    <property type="term" value="P:fatty acid metabolic process"/>
    <property type="evidence" value="ECO:0007669"/>
    <property type="project" value="UniProtKB-KW"/>
</dbReference>
<evidence type="ECO:0000256" key="1">
    <source>
        <dbReference type="ARBA" id="ARBA00022832"/>
    </source>
</evidence>
<keyword evidence="5" id="KW-1185">Reference proteome</keyword>
<keyword evidence="1" id="KW-0276">Fatty acid metabolism</keyword>
<reference evidence="6" key="1">
    <citation type="submission" date="2022-11" db="UniProtKB">
        <authorList>
            <consortium name="WormBaseParasite"/>
        </authorList>
    </citation>
    <scope>IDENTIFICATION</scope>
</reference>
<dbReference type="InterPro" id="IPR029045">
    <property type="entry name" value="ClpP/crotonase-like_dom_sf"/>
</dbReference>
<dbReference type="InterPro" id="IPR018376">
    <property type="entry name" value="Enoyl-CoA_hyd/isom_CS"/>
</dbReference>
<dbReference type="InterPro" id="IPR052377">
    <property type="entry name" value="Mitochondrial_ECH-domain"/>
</dbReference>
<evidence type="ECO:0000256" key="4">
    <source>
        <dbReference type="RuleBase" id="RU003707"/>
    </source>
</evidence>
<proteinExistence type="inferred from homology"/>
<dbReference type="Pfam" id="PF00378">
    <property type="entry name" value="ECH_1"/>
    <property type="match status" value="1"/>
</dbReference>
<dbReference type="GO" id="GO:0005739">
    <property type="term" value="C:mitochondrion"/>
    <property type="evidence" value="ECO:0007669"/>
    <property type="project" value="TreeGrafter"/>
</dbReference>
<comment type="similarity">
    <text evidence="4">Belongs to the enoyl-CoA hydratase/isomerase family.</text>
</comment>
<evidence type="ECO:0000256" key="2">
    <source>
        <dbReference type="ARBA" id="ARBA00022946"/>
    </source>
</evidence>
<dbReference type="CDD" id="cd06558">
    <property type="entry name" value="crotonase-like"/>
    <property type="match status" value="1"/>
</dbReference>
<evidence type="ECO:0000256" key="3">
    <source>
        <dbReference type="ARBA" id="ARBA00023098"/>
    </source>
</evidence>
<organism evidence="5 6">
    <name type="scientific">Panagrolaimus davidi</name>
    <dbReference type="NCBI Taxonomy" id="227884"/>
    <lineage>
        <taxon>Eukaryota</taxon>
        <taxon>Metazoa</taxon>
        <taxon>Ecdysozoa</taxon>
        <taxon>Nematoda</taxon>
        <taxon>Chromadorea</taxon>
        <taxon>Rhabditida</taxon>
        <taxon>Tylenchina</taxon>
        <taxon>Panagrolaimomorpha</taxon>
        <taxon>Panagrolaimoidea</taxon>
        <taxon>Panagrolaimidae</taxon>
        <taxon>Panagrolaimus</taxon>
    </lineage>
</organism>
<dbReference type="PROSITE" id="PS00166">
    <property type="entry name" value="ENOYL_COA_HYDRATASE"/>
    <property type="match status" value="1"/>
</dbReference>
<dbReference type="PANTHER" id="PTHR43602">
    <property type="match status" value="1"/>
</dbReference>
<evidence type="ECO:0000313" key="5">
    <source>
        <dbReference type="Proteomes" id="UP000887578"/>
    </source>
</evidence>
<dbReference type="AlphaFoldDB" id="A0A914P894"/>